<dbReference type="InterPro" id="IPR023227">
    <property type="entry name" value="SAM_OH_AdoTrfase_C_sf"/>
</dbReference>
<evidence type="ECO:0000259" key="1">
    <source>
        <dbReference type="Pfam" id="PF20257"/>
    </source>
</evidence>
<organism evidence="2 3">
    <name type="scientific">Candidatus Collierbacteria bacterium CG10_big_fil_rev_8_21_14_0_10_44_9</name>
    <dbReference type="NCBI Taxonomy" id="1974535"/>
    <lineage>
        <taxon>Bacteria</taxon>
        <taxon>Candidatus Collieribacteriota</taxon>
    </lineage>
</organism>
<gene>
    <name evidence="2" type="ORF">COT87_02635</name>
</gene>
<dbReference type="AlphaFoldDB" id="A0A2H0VKI3"/>
<accession>A0A2H0VKI3</accession>
<feature type="domain" description="S-adenosyl-l-methionine hydroxide adenosyltransferase C-terminal" evidence="1">
    <location>
        <begin position="179"/>
        <end position="263"/>
    </location>
</feature>
<dbReference type="Gene3D" id="2.40.30.90">
    <property type="entry name" value="Bacterial fluorinating enzyme like"/>
    <property type="match status" value="1"/>
</dbReference>
<name>A0A2H0VKI3_9BACT</name>
<dbReference type="Pfam" id="PF20257">
    <property type="entry name" value="SAM_HAT_C"/>
    <property type="match status" value="1"/>
</dbReference>
<dbReference type="EMBL" id="PFAF01000051">
    <property type="protein sequence ID" value="PIR98859.1"/>
    <property type="molecule type" value="Genomic_DNA"/>
</dbReference>
<protein>
    <recommendedName>
        <fullName evidence="1">S-adenosyl-l-methionine hydroxide adenosyltransferase C-terminal domain-containing protein</fullName>
    </recommendedName>
</protein>
<dbReference type="Proteomes" id="UP000230796">
    <property type="component" value="Unassembled WGS sequence"/>
</dbReference>
<evidence type="ECO:0000313" key="3">
    <source>
        <dbReference type="Proteomes" id="UP000230796"/>
    </source>
</evidence>
<sequence length="265" mass="29415">MYVTIINDCHDPVTMNRQVVRAATFFPATHISPVAVGNYADLEASGAIIDTIDAAMDEPGIIIVNVAPRHGKAKKWPNGTPFGHIKYQNTHIFATVDGATLSLIHKYGLAKEIEVYDIQTVLDAMIKHGKLAEHLREPITNTQFRSYEFLPRVAKWYMNGLDLPHEIHPLSDFLPAPLAVWYIDNFGNCKTTAWASDLNHQANTTIKTQWGSIMCYNRLKDVPNGVPGVIIGSSGYRDHRFIEIVVQGKSAAEHFGIHVGDTLDA</sequence>
<reference evidence="3" key="1">
    <citation type="submission" date="2017-09" db="EMBL/GenBank/DDBJ databases">
        <title>Depth-based differentiation of microbial function through sediment-hosted aquifers and enrichment of novel symbionts in the deep terrestrial subsurface.</title>
        <authorList>
            <person name="Probst A.J."/>
            <person name="Ladd B."/>
            <person name="Jarett J.K."/>
            <person name="Geller-Mcgrath D.E."/>
            <person name="Sieber C.M.K."/>
            <person name="Emerson J.B."/>
            <person name="Anantharaman K."/>
            <person name="Thomas B.C."/>
            <person name="Malmstrom R."/>
            <person name="Stieglmeier M."/>
            <person name="Klingl A."/>
            <person name="Woyke T."/>
            <person name="Ryan C.M."/>
            <person name="Banfield J.F."/>
        </authorList>
    </citation>
    <scope>NUCLEOTIDE SEQUENCE [LARGE SCALE GENOMIC DNA]</scope>
</reference>
<dbReference type="InterPro" id="IPR046470">
    <property type="entry name" value="SAM_HAT_C"/>
</dbReference>
<proteinExistence type="predicted"/>
<dbReference type="SUPFAM" id="SSF101852">
    <property type="entry name" value="Bacterial fluorinating enzyme, C-terminal domain"/>
    <property type="match status" value="1"/>
</dbReference>
<evidence type="ECO:0000313" key="2">
    <source>
        <dbReference type="EMBL" id="PIR98859.1"/>
    </source>
</evidence>
<comment type="caution">
    <text evidence="2">The sequence shown here is derived from an EMBL/GenBank/DDBJ whole genome shotgun (WGS) entry which is preliminary data.</text>
</comment>